<accession>A0AAJ5WBG2</accession>
<dbReference type="PANTHER" id="PTHR31339:SF9">
    <property type="entry name" value="PLASMIN AND FIBRONECTIN-BINDING PROTEIN A"/>
    <property type="match status" value="1"/>
</dbReference>
<reference evidence="6" key="1">
    <citation type="submission" date="2023-03" db="EMBL/GenBank/DDBJ databases">
        <title>Andean soil-derived lignocellulolytic bacterial consortium as a source of novel taxa and putative plastic-active enzymes.</title>
        <authorList>
            <person name="Diaz-Garcia L."/>
            <person name="Chuvochina M."/>
            <person name="Feuerriegel G."/>
            <person name="Bunk B."/>
            <person name="Sproer C."/>
            <person name="Streit W.R."/>
            <person name="Rodriguez L.M."/>
            <person name="Overmann J."/>
            <person name="Jimenez D.J."/>
        </authorList>
    </citation>
    <scope>NUCLEOTIDE SEQUENCE</scope>
    <source>
        <strain evidence="6">MAG 3858</strain>
    </source>
</reference>
<dbReference type="Pfam" id="PF00295">
    <property type="entry name" value="Glyco_hydro_28"/>
    <property type="match status" value="1"/>
</dbReference>
<dbReference type="Gene3D" id="2.160.20.10">
    <property type="entry name" value="Single-stranded right-handed beta-helix, Pectin lyase-like"/>
    <property type="match status" value="1"/>
</dbReference>
<dbReference type="InterPro" id="IPR011050">
    <property type="entry name" value="Pectin_lyase_fold/virulence"/>
</dbReference>
<dbReference type="GO" id="GO:0004650">
    <property type="term" value="F:polygalacturonase activity"/>
    <property type="evidence" value="ECO:0007669"/>
    <property type="project" value="InterPro"/>
</dbReference>
<dbReference type="InterPro" id="IPR012334">
    <property type="entry name" value="Pectin_lyas_fold"/>
</dbReference>
<name>A0AAJ5WBG2_9SPHI</name>
<evidence type="ECO:0000256" key="3">
    <source>
        <dbReference type="ARBA" id="ARBA00023295"/>
    </source>
</evidence>
<evidence type="ECO:0000256" key="4">
    <source>
        <dbReference type="RuleBase" id="RU361169"/>
    </source>
</evidence>
<evidence type="ECO:0000256" key="1">
    <source>
        <dbReference type="ARBA" id="ARBA00008834"/>
    </source>
</evidence>
<feature type="signal peptide" evidence="5">
    <location>
        <begin position="1"/>
        <end position="21"/>
    </location>
</feature>
<dbReference type="EMBL" id="CP119313">
    <property type="protein sequence ID" value="WEK21384.1"/>
    <property type="molecule type" value="Genomic_DNA"/>
</dbReference>
<evidence type="ECO:0000313" key="7">
    <source>
        <dbReference type="Proteomes" id="UP001214530"/>
    </source>
</evidence>
<keyword evidence="3 4" id="KW-0326">Glycosidase</keyword>
<dbReference type="AlphaFoldDB" id="A0AAJ5WBG2"/>
<dbReference type="PANTHER" id="PTHR31339">
    <property type="entry name" value="PECTIN LYASE-RELATED"/>
    <property type="match status" value="1"/>
</dbReference>
<comment type="similarity">
    <text evidence="1 4">Belongs to the glycosyl hydrolase 28 family.</text>
</comment>
<gene>
    <name evidence="6" type="ORF">P0Y49_09545</name>
</gene>
<dbReference type="Proteomes" id="UP001214530">
    <property type="component" value="Chromosome"/>
</dbReference>
<dbReference type="SUPFAM" id="SSF51126">
    <property type="entry name" value="Pectin lyase-like"/>
    <property type="match status" value="1"/>
</dbReference>
<evidence type="ECO:0000256" key="2">
    <source>
        <dbReference type="ARBA" id="ARBA00022801"/>
    </source>
</evidence>
<protein>
    <submittedName>
        <fullName evidence="6">Glycosyl hydrolase family 28 protein</fullName>
    </submittedName>
</protein>
<dbReference type="InterPro" id="IPR051801">
    <property type="entry name" value="GH28_Enzymes"/>
</dbReference>
<dbReference type="GO" id="GO:0005975">
    <property type="term" value="P:carbohydrate metabolic process"/>
    <property type="evidence" value="ECO:0007669"/>
    <property type="project" value="InterPro"/>
</dbReference>
<evidence type="ECO:0000313" key="6">
    <source>
        <dbReference type="EMBL" id="WEK21384.1"/>
    </source>
</evidence>
<organism evidence="6 7">
    <name type="scientific">Candidatus Pedobacter colombiensis</name>
    <dbReference type="NCBI Taxonomy" id="3121371"/>
    <lineage>
        <taxon>Bacteria</taxon>
        <taxon>Pseudomonadati</taxon>
        <taxon>Bacteroidota</taxon>
        <taxon>Sphingobacteriia</taxon>
        <taxon>Sphingobacteriales</taxon>
        <taxon>Sphingobacteriaceae</taxon>
        <taxon>Pedobacter</taxon>
    </lineage>
</organism>
<keyword evidence="5" id="KW-0732">Signal</keyword>
<keyword evidence="2 4" id="KW-0378">Hydrolase</keyword>
<sequence>MRTISLLIIILLNSIHSIAQAPSNHSFFTVKANGTTLETTVFKDVNYASFKQRTALNIEITCSETIRDFVISPLNKQITGSLTKPNTLAFQLKEASYLVITINKNQRLFLFAETTEDQDLSGQMANINSYHLDMEKINTGIIQTAINQAAQKKQTLFFPSGVYKTGKLSIPSNSRILMAAGAVWKASDELSDLKNQTTQKPNAFIRIQDANHVEIKGLGVIDGNGRALRDKYGDDARFRIFLIVSSKDVLIEGITARDPGSWNTQIMYSDNVTFKKVKLLNDVTLSNTDGFDPDASSHVTIENCFAYTGDDNVAIKVTKNDGPVNRTSDITVKGCVFLTRKSSLKVGTESRGTSISNVLFEDNDVVMSDRGMALYCSDGALYQNIRYVNNRFESNYPDAKKMGIQFVINKRNADSKAGKMENVSITNCKFYTPFPAASEIKGLDDAHQIAVKIDNLEINGKKCLTLSDAAIKTTFATVEVK</sequence>
<feature type="chain" id="PRO_5042500541" evidence="5">
    <location>
        <begin position="22"/>
        <end position="481"/>
    </location>
</feature>
<dbReference type="InterPro" id="IPR000743">
    <property type="entry name" value="Glyco_hydro_28"/>
</dbReference>
<evidence type="ECO:0000256" key="5">
    <source>
        <dbReference type="SAM" id="SignalP"/>
    </source>
</evidence>
<proteinExistence type="inferred from homology"/>